<protein>
    <submittedName>
        <fullName evidence="5">Translation initiation factor 3, N-terminal</fullName>
    </submittedName>
</protein>
<dbReference type="GO" id="GO:0070124">
    <property type="term" value="P:mitochondrial translational initiation"/>
    <property type="evidence" value="ECO:0007669"/>
    <property type="project" value="TreeGrafter"/>
</dbReference>
<keyword evidence="6" id="KW-1185">Reference proteome</keyword>
<dbReference type="EMBL" id="FWEW01002370">
    <property type="protein sequence ID" value="SLM38290.1"/>
    <property type="molecule type" value="Genomic_DNA"/>
</dbReference>
<dbReference type="GO" id="GO:0032790">
    <property type="term" value="P:ribosome disassembly"/>
    <property type="evidence" value="ECO:0007669"/>
    <property type="project" value="TreeGrafter"/>
</dbReference>
<keyword evidence="2 5" id="KW-0396">Initiation factor</keyword>
<dbReference type="Proteomes" id="UP000192927">
    <property type="component" value="Unassembled WGS sequence"/>
</dbReference>
<dbReference type="SUPFAM" id="SSF55200">
    <property type="entry name" value="Translation initiation factor IF3, C-terminal domain"/>
    <property type="match status" value="1"/>
</dbReference>
<dbReference type="InterPro" id="IPR036788">
    <property type="entry name" value="T_IF-3_C_sf"/>
</dbReference>
<evidence type="ECO:0000313" key="6">
    <source>
        <dbReference type="Proteomes" id="UP000192927"/>
    </source>
</evidence>
<evidence type="ECO:0000256" key="1">
    <source>
        <dbReference type="ARBA" id="ARBA00005439"/>
    </source>
</evidence>
<dbReference type="GO" id="GO:0005739">
    <property type="term" value="C:mitochondrion"/>
    <property type="evidence" value="ECO:0007669"/>
    <property type="project" value="TreeGrafter"/>
</dbReference>
<dbReference type="SUPFAM" id="SSF54364">
    <property type="entry name" value="Translation initiation factor IF3, N-terminal domain"/>
    <property type="match status" value="1"/>
</dbReference>
<dbReference type="AlphaFoldDB" id="A0A1W5D5L3"/>
<proteinExistence type="inferred from homology"/>
<accession>A0A1W5D5L3</accession>
<dbReference type="PANTHER" id="PTHR10938:SF0">
    <property type="entry name" value="TRANSLATION INITIATION FACTOR IF-3, MITOCHONDRIAL"/>
    <property type="match status" value="1"/>
</dbReference>
<dbReference type="GO" id="GO:0003743">
    <property type="term" value="F:translation initiation factor activity"/>
    <property type="evidence" value="ECO:0007669"/>
    <property type="project" value="UniProtKB-KW"/>
</dbReference>
<dbReference type="GO" id="GO:0043022">
    <property type="term" value="F:ribosome binding"/>
    <property type="evidence" value="ECO:0007669"/>
    <property type="project" value="TreeGrafter"/>
</dbReference>
<organism evidence="5 6">
    <name type="scientific">Lasallia pustulata</name>
    <dbReference type="NCBI Taxonomy" id="136370"/>
    <lineage>
        <taxon>Eukaryota</taxon>
        <taxon>Fungi</taxon>
        <taxon>Dikarya</taxon>
        <taxon>Ascomycota</taxon>
        <taxon>Pezizomycotina</taxon>
        <taxon>Lecanoromycetes</taxon>
        <taxon>OSLEUM clade</taxon>
        <taxon>Umbilicariomycetidae</taxon>
        <taxon>Umbilicariales</taxon>
        <taxon>Umbilicariaceae</taxon>
        <taxon>Lasallia</taxon>
    </lineage>
</organism>
<dbReference type="InterPro" id="IPR019814">
    <property type="entry name" value="Translation_initiation_fac_3_N"/>
</dbReference>
<dbReference type="InterPro" id="IPR001288">
    <property type="entry name" value="Translation_initiation_fac_3"/>
</dbReference>
<dbReference type="Pfam" id="PF05198">
    <property type="entry name" value="IF3_N"/>
    <property type="match status" value="1"/>
</dbReference>
<dbReference type="InterPro" id="IPR036787">
    <property type="entry name" value="T_IF-3_N_sf"/>
</dbReference>
<name>A0A1W5D5L3_9LECA</name>
<feature type="domain" description="Translation initiation factor 3 N-terminal" evidence="4">
    <location>
        <begin position="74"/>
        <end position="142"/>
    </location>
</feature>
<evidence type="ECO:0000313" key="5">
    <source>
        <dbReference type="EMBL" id="SLM38290.1"/>
    </source>
</evidence>
<evidence type="ECO:0000256" key="2">
    <source>
        <dbReference type="ARBA" id="ARBA00022540"/>
    </source>
</evidence>
<dbReference type="Gene3D" id="3.10.20.80">
    <property type="entry name" value="Translation initiation factor 3 (IF-3), N-terminal domain"/>
    <property type="match status" value="1"/>
</dbReference>
<dbReference type="Gene3D" id="3.30.110.10">
    <property type="entry name" value="Translation initiation factor 3 (IF-3), C-terminal domain"/>
    <property type="match status" value="1"/>
</dbReference>
<evidence type="ECO:0000259" key="4">
    <source>
        <dbReference type="Pfam" id="PF05198"/>
    </source>
</evidence>
<reference evidence="6" key="1">
    <citation type="submission" date="2017-03" db="EMBL/GenBank/DDBJ databases">
        <authorList>
            <person name="Sharma R."/>
            <person name="Thines M."/>
        </authorList>
    </citation>
    <scope>NUCLEOTIDE SEQUENCE [LARGE SCALE GENOMIC DNA]</scope>
</reference>
<dbReference type="PANTHER" id="PTHR10938">
    <property type="entry name" value="TRANSLATION INITIATION FACTOR IF-3"/>
    <property type="match status" value="1"/>
</dbReference>
<sequence>MEHRRSLISTAEALHRVFLAGTLRRPLFHTRLPHPPQRQQNRTAIFASKRFTAGQGAAPSQFASPVAGTGPPLDENINASEVHLVSPDGKLQPTQPLSTILSSFDRKEYFLVQVSPPDADQTPVCKILKKETFRAAERAKHKPAKNALTTTKQLELGWAIGGNDLGHRLNKMGQFLGEGRRVEVVLATKKKTGRVASREEAEALVKNIRAKMKAVEGAREWKEADGAVGTQMTLYFEGKKKK</sequence>
<comment type="similarity">
    <text evidence="1">Belongs to the IF-3 family.</text>
</comment>
<evidence type="ECO:0000256" key="3">
    <source>
        <dbReference type="ARBA" id="ARBA00022917"/>
    </source>
</evidence>
<keyword evidence="3" id="KW-0648">Protein biosynthesis</keyword>